<protein>
    <recommendedName>
        <fullName evidence="1">Type IV secretion system putative lipoprotein virB7</fullName>
    </recommendedName>
</protein>
<keyword evidence="5" id="KW-1185">Reference proteome</keyword>
<accession>A0A4R1KXY4</accession>
<evidence type="ECO:0000313" key="4">
    <source>
        <dbReference type="EMBL" id="TCK70325.1"/>
    </source>
</evidence>
<evidence type="ECO:0000313" key="5">
    <source>
        <dbReference type="Proteomes" id="UP000295496"/>
    </source>
</evidence>
<sequence>MKKLLFITLSVLVLAACSQPKDIYFNGAEGSGSGLKYNKDTSRFDVNTEMK</sequence>
<keyword evidence="2 3" id="KW-0732">Signal</keyword>
<proteinExistence type="predicted"/>
<dbReference type="Proteomes" id="UP000295496">
    <property type="component" value="Unassembled WGS sequence"/>
</dbReference>
<dbReference type="InterPro" id="IPR012640">
    <property type="entry name" value="Membr_lipoprot_lipid_attach_CS"/>
</dbReference>
<dbReference type="PROSITE" id="PS51257">
    <property type="entry name" value="PROKAR_LIPOPROTEIN"/>
    <property type="match status" value="1"/>
</dbReference>
<gene>
    <name evidence="4" type="ORF">EV692_0589</name>
</gene>
<dbReference type="RefSeq" id="WP_165867200.1">
    <property type="nucleotide sequence ID" value="NZ_CP170642.1"/>
</dbReference>
<dbReference type="Pfam" id="PF08139">
    <property type="entry name" value="LPAM_1"/>
    <property type="match status" value="1"/>
</dbReference>
<name>A0A4R1KXY4_9PAST</name>
<reference evidence="4 5" key="1">
    <citation type="submission" date="2019-03" db="EMBL/GenBank/DDBJ databases">
        <title>Genomic Encyclopedia of Type Strains, Phase IV (KMG-IV): sequencing the most valuable type-strain genomes for metagenomic binning, comparative biology and taxonomic classification.</title>
        <authorList>
            <person name="Goeker M."/>
        </authorList>
    </citation>
    <scope>NUCLEOTIDE SEQUENCE [LARGE SCALE GENOMIC DNA]</scope>
    <source>
        <strain evidence="4 5">DSM 10053</strain>
    </source>
</reference>
<evidence type="ECO:0000256" key="1">
    <source>
        <dbReference type="ARBA" id="ARBA00017922"/>
    </source>
</evidence>
<evidence type="ECO:0000256" key="2">
    <source>
        <dbReference type="ARBA" id="ARBA00022729"/>
    </source>
</evidence>
<feature type="chain" id="PRO_5020284946" description="Type IV secretion system putative lipoprotein virB7" evidence="3">
    <location>
        <begin position="16"/>
        <end position="51"/>
    </location>
</feature>
<dbReference type="EMBL" id="SMGJ01000002">
    <property type="protein sequence ID" value="TCK70325.1"/>
    <property type="molecule type" value="Genomic_DNA"/>
</dbReference>
<comment type="caution">
    <text evidence="4">The sequence shown here is derived from an EMBL/GenBank/DDBJ whole genome shotgun (WGS) entry which is preliminary data.</text>
</comment>
<evidence type="ECO:0000256" key="3">
    <source>
        <dbReference type="SAM" id="SignalP"/>
    </source>
</evidence>
<organism evidence="4 5">
    <name type="scientific">Lonepinella koalarum</name>
    <dbReference type="NCBI Taxonomy" id="53417"/>
    <lineage>
        <taxon>Bacteria</taxon>
        <taxon>Pseudomonadati</taxon>
        <taxon>Pseudomonadota</taxon>
        <taxon>Gammaproteobacteria</taxon>
        <taxon>Pasteurellales</taxon>
        <taxon>Pasteurellaceae</taxon>
        <taxon>Lonepinella</taxon>
    </lineage>
</organism>
<dbReference type="AlphaFoldDB" id="A0A4R1KXY4"/>
<feature type="signal peptide" evidence="3">
    <location>
        <begin position="1"/>
        <end position="15"/>
    </location>
</feature>